<reference evidence="2 3" key="1">
    <citation type="submission" date="2024-01" db="EMBL/GenBank/DDBJ databases">
        <title>The genomes of 5 underutilized Papilionoideae crops provide insights into root nodulation and disease resistanc.</title>
        <authorList>
            <person name="Jiang F."/>
        </authorList>
    </citation>
    <scope>NUCLEOTIDE SEQUENCE [LARGE SCALE GENOMIC DNA]</scope>
    <source>
        <strain evidence="2">JINMINGXINNONG_FW02</strain>
        <tissue evidence="2">Leaves</tissue>
    </source>
</reference>
<name>A0AAN9NQB0_PHACN</name>
<accession>A0AAN9NQB0</accession>
<keyword evidence="3" id="KW-1185">Reference proteome</keyword>
<protein>
    <recommendedName>
        <fullName evidence="4">C2 NT-type domain-containing protein</fullName>
    </recommendedName>
</protein>
<organism evidence="2 3">
    <name type="scientific">Phaseolus coccineus</name>
    <name type="common">Scarlet runner bean</name>
    <name type="synonym">Phaseolus multiflorus</name>
    <dbReference type="NCBI Taxonomy" id="3886"/>
    <lineage>
        <taxon>Eukaryota</taxon>
        <taxon>Viridiplantae</taxon>
        <taxon>Streptophyta</taxon>
        <taxon>Embryophyta</taxon>
        <taxon>Tracheophyta</taxon>
        <taxon>Spermatophyta</taxon>
        <taxon>Magnoliopsida</taxon>
        <taxon>eudicotyledons</taxon>
        <taxon>Gunneridae</taxon>
        <taxon>Pentapetalae</taxon>
        <taxon>rosids</taxon>
        <taxon>fabids</taxon>
        <taxon>Fabales</taxon>
        <taxon>Fabaceae</taxon>
        <taxon>Papilionoideae</taxon>
        <taxon>50 kb inversion clade</taxon>
        <taxon>NPAAA clade</taxon>
        <taxon>indigoferoid/millettioid clade</taxon>
        <taxon>Phaseoleae</taxon>
        <taxon>Phaseolus</taxon>
    </lineage>
</organism>
<evidence type="ECO:0008006" key="4">
    <source>
        <dbReference type="Google" id="ProtNLM"/>
    </source>
</evidence>
<dbReference type="EMBL" id="JAYMYR010000002">
    <property type="protein sequence ID" value="KAK7377221.1"/>
    <property type="molecule type" value="Genomic_DNA"/>
</dbReference>
<feature type="region of interest" description="Disordered" evidence="1">
    <location>
        <begin position="265"/>
        <end position="303"/>
    </location>
</feature>
<dbReference type="AlphaFoldDB" id="A0AAN9NQB0"/>
<sequence>MLKLTLSSPVTSFSVVDKLPHTRRPSIASKEKCERRNGKTTLAVVFNAKTKVVGAGACYTNIMVMENWRPWFWGHVEKYYVVKLTQLRLEFGATKVGALDEDLVALQITGTATNKGKLSSSSNCSLKLGSTHTTLTQRVINSKAPILLWDAREGDVGEYEPEMVVVGEVSMSITMAELMLGEEMKNESNSCEVQRTLPIQLKMHGLFLEASLSVSLSLLKLKNFDDDLPLPRTFVSKGTNIGENNGKFDQVEELSSYESDELAVFNSDDSSDESTTTSSSGSSSSIGNQCAGSRVSNESERFMDSDTETLLDTMQRSWSMLPWKRSFKGWTFRRTTSRKQEPLTSHPSHFTKLDELSTQSYFHHTTSGWENKEFWSRDGQAKLKTNVFFASFDQRSKQACGESACTTLAVFIAHWLHSNHNMPTRAQFDSLIKRGSSEWIRLSHNDHYLKLFPDKHFDLETVLKANIGPVVVLPQNSYTGFFSPEKFQCLEGAMSFDDIWDKITRKDDEVDQGPRIYIVSWNDHFFVLKVDVDACYVIDTLGERLYEGCQKAFIMKFDGSSSMHEKRSNKQRGEIVCKGKGCCKEFIKRFLAAIPLRQLEEEESKEVVYNPYFHRQLQIDFHYSLLSSFSSPSSMGEPLQLNYITRH</sequence>
<proteinExistence type="predicted"/>
<feature type="compositionally biased region" description="Polar residues" evidence="1">
    <location>
        <begin position="286"/>
        <end position="296"/>
    </location>
</feature>
<gene>
    <name evidence="2" type="ORF">VNO80_02643</name>
</gene>
<evidence type="ECO:0000313" key="3">
    <source>
        <dbReference type="Proteomes" id="UP001374584"/>
    </source>
</evidence>
<dbReference type="Proteomes" id="UP001374584">
    <property type="component" value="Unassembled WGS sequence"/>
</dbReference>
<dbReference type="PANTHER" id="PTHR31182:SF17">
    <property type="entry name" value="EEIG1_EHBP1 PROTEIN AMINO-TERMINAL DOMAIN PROTEIN"/>
    <property type="match status" value="1"/>
</dbReference>
<comment type="caution">
    <text evidence="2">The sequence shown here is derived from an EMBL/GenBank/DDBJ whole genome shotgun (WGS) entry which is preliminary data.</text>
</comment>
<evidence type="ECO:0000256" key="1">
    <source>
        <dbReference type="SAM" id="MobiDB-lite"/>
    </source>
</evidence>
<dbReference type="PANTHER" id="PTHR31182">
    <property type="entry name" value="C2 NT-TYPE DOMAIN-CONTAINING PROTEIN"/>
    <property type="match status" value="1"/>
</dbReference>
<feature type="compositionally biased region" description="Low complexity" evidence="1">
    <location>
        <begin position="273"/>
        <end position="285"/>
    </location>
</feature>
<evidence type="ECO:0000313" key="2">
    <source>
        <dbReference type="EMBL" id="KAK7377221.1"/>
    </source>
</evidence>